<keyword evidence="8" id="KW-1185">Reference proteome</keyword>
<dbReference type="OrthoDB" id="1470350at2759"/>
<name>A0A7J6L0E2_PERCH</name>
<dbReference type="PANTHER" id="PTHR24291">
    <property type="entry name" value="CYTOCHROME P450 FAMILY 4"/>
    <property type="match status" value="1"/>
</dbReference>
<keyword evidence="4" id="KW-0560">Oxidoreductase</keyword>
<dbReference type="InterPro" id="IPR050196">
    <property type="entry name" value="Cytochrome_P450_Monoox"/>
</dbReference>
<dbReference type="GO" id="GO:0016705">
    <property type="term" value="F:oxidoreductase activity, acting on paired donors, with incorporation or reduction of molecular oxygen"/>
    <property type="evidence" value="ECO:0007669"/>
    <property type="project" value="InterPro"/>
</dbReference>
<evidence type="ECO:0000256" key="4">
    <source>
        <dbReference type="ARBA" id="ARBA00023002"/>
    </source>
</evidence>
<protein>
    <recommendedName>
        <fullName evidence="9">Cytochrome P450</fullName>
    </recommendedName>
</protein>
<dbReference type="Gene3D" id="1.10.630.10">
    <property type="entry name" value="Cytochrome P450"/>
    <property type="match status" value="1"/>
</dbReference>
<dbReference type="GO" id="GO:0005506">
    <property type="term" value="F:iron ion binding"/>
    <property type="evidence" value="ECO:0007669"/>
    <property type="project" value="InterPro"/>
</dbReference>
<keyword evidence="2" id="KW-0349">Heme</keyword>
<evidence type="ECO:0008006" key="9">
    <source>
        <dbReference type="Google" id="ProtNLM"/>
    </source>
</evidence>
<dbReference type="EMBL" id="JAAPAO010000873">
    <property type="protein sequence ID" value="KAF4652890.1"/>
    <property type="molecule type" value="Genomic_DNA"/>
</dbReference>
<keyword evidence="6" id="KW-0503">Monooxygenase</keyword>
<dbReference type="InterPro" id="IPR036396">
    <property type="entry name" value="Cyt_P450_sf"/>
</dbReference>
<evidence type="ECO:0000256" key="3">
    <source>
        <dbReference type="ARBA" id="ARBA00022723"/>
    </source>
</evidence>
<keyword evidence="5" id="KW-0408">Iron</keyword>
<reference evidence="7 8" key="1">
    <citation type="submission" date="2020-04" db="EMBL/GenBank/DDBJ databases">
        <title>Perkinsus chesapeaki whole genome sequence.</title>
        <authorList>
            <person name="Bogema D.R."/>
        </authorList>
    </citation>
    <scope>NUCLEOTIDE SEQUENCE [LARGE SCALE GENOMIC DNA]</scope>
    <source>
        <strain evidence="7">ATCC PRA-425</strain>
    </source>
</reference>
<evidence type="ECO:0000313" key="7">
    <source>
        <dbReference type="EMBL" id="KAF4652890.1"/>
    </source>
</evidence>
<proteinExistence type="inferred from homology"/>
<evidence type="ECO:0000313" key="8">
    <source>
        <dbReference type="Proteomes" id="UP000591131"/>
    </source>
</evidence>
<keyword evidence="3" id="KW-0479">Metal-binding</keyword>
<dbReference type="GO" id="GO:0020037">
    <property type="term" value="F:heme binding"/>
    <property type="evidence" value="ECO:0007669"/>
    <property type="project" value="InterPro"/>
</dbReference>
<dbReference type="AlphaFoldDB" id="A0A7J6L0E2"/>
<dbReference type="InterPro" id="IPR001128">
    <property type="entry name" value="Cyt_P450"/>
</dbReference>
<organism evidence="7 8">
    <name type="scientific">Perkinsus chesapeaki</name>
    <name type="common">Clam parasite</name>
    <name type="synonym">Perkinsus andrewsi</name>
    <dbReference type="NCBI Taxonomy" id="330153"/>
    <lineage>
        <taxon>Eukaryota</taxon>
        <taxon>Sar</taxon>
        <taxon>Alveolata</taxon>
        <taxon>Perkinsozoa</taxon>
        <taxon>Perkinsea</taxon>
        <taxon>Perkinsida</taxon>
        <taxon>Perkinsidae</taxon>
        <taxon>Perkinsus</taxon>
    </lineage>
</organism>
<dbReference type="Pfam" id="PF00067">
    <property type="entry name" value="p450"/>
    <property type="match status" value="1"/>
</dbReference>
<sequence>MEVSAILNVKIGQILQRYAPIALRGGLVLATAFGTLKLVKMIIGKEPLPFPGPEGNPIFGVALELDPNNALKCLRAWTNQYGKTIAFWVFATPFIVTRSPETVTQIIRDSRNEVVIRQLNLKGLLPSRGTFLTDGHAWRLNRRKVDPILAEPNTRAMVPIMGQMARRLVHVLSALADQHGTVHDWEPHNLLQRAALDFTMASNFGRDYNLLSPLDPHSAAEREYTYRVFQNFLEGFDFMLNHIQMAPMMKNRFPFTLNKPVAKLHSSIESVEKYCTEIIDQRSKELKNGDKLKNTILDRMMDMEQEDLVWNLVTFTLSGGSSVPSNVEWF</sequence>
<dbReference type="Proteomes" id="UP000591131">
    <property type="component" value="Unassembled WGS sequence"/>
</dbReference>
<evidence type="ECO:0000256" key="5">
    <source>
        <dbReference type="ARBA" id="ARBA00023004"/>
    </source>
</evidence>
<evidence type="ECO:0000256" key="6">
    <source>
        <dbReference type="ARBA" id="ARBA00023033"/>
    </source>
</evidence>
<evidence type="ECO:0000256" key="2">
    <source>
        <dbReference type="ARBA" id="ARBA00022617"/>
    </source>
</evidence>
<accession>A0A7J6L0E2</accession>
<gene>
    <name evidence="7" type="ORF">FOL47_010805</name>
</gene>
<evidence type="ECO:0000256" key="1">
    <source>
        <dbReference type="ARBA" id="ARBA00010617"/>
    </source>
</evidence>
<dbReference type="PANTHER" id="PTHR24291:SF50">
    <property type="entry name" value="BIFUNCTIONAL ALBAFLAVENONE MONOOXYGENASE_TERPENE SYNTHASE"/>
    <property type="match status" value="1"/>
</dbReference>
<dbReference type="GO" id="GO:0004497">
    <property type="term" value="F:monooxygenase activity"/>
    <property type="evidence" value="ECO:0007669"/>
    <property type="project" value="UniProtKB-KW"/>
</dbReference>
<dbReference type="SUPFAM" id="SSF48264">
    <property type="entry name" value="Cytochrome P450"/>
    <property type="match status" value="1"/>
</dbReference>
<comment type="similarity">
    <text evidence="1">Belongs to the cytochrome P450 family.</text>
</comment>
<comment type="caution">
    <text evidence="7">The sequence shown here is derived from an EMBL/GenBank/DDBJ whole genome shotgun (WGS) entry which is preliminary data.</text>
</comment>